<feature type="domain" description="DUF7894" evidence="1">
    <location>
        <begin position="10"/>
        <end position="85"/>
    </location>
</feature>
<evidence type="ECO:0000313" key="3">
    <source>
        <dbReference type="Proteomes" id="UP000823775"/>
    </source>
</evidence>
<dbReference type="Pfam" id="PF25428">
    <property type="entry name" value="DUF7894"/>
    <property type="match status" value="1"/>
</dbReference>
<protein>
    <recommendedName>
        <fullName evidence="1">DUF7894 domain-containing protein</fullName>
    </recommendedName>
</protein>
<accession>A0ABS8TQZ9</accession>
<evidence type="ECO:0000313" key="2">
    <source>
        <dbReference type="EMBL" id="MCD7473284.1"/>
    </source>
</evidence>
<sequence length="112" mass="12333">MQSESWVIHTKLKVSVLLLENYEPPTFACALNEVLALLVGDGLSNVPTIVVPFVVAATRIKMENRISVAVDNTSVYGLQVAGRAEWPMYCQAVSYYNCKNQTQVAKKPALDC</sequence>
<comment type="caution">
    <text evidence="2">The sequence shown here is derived from an EMBL/GenBank/DDBJ whole genome shotgun (WGS) entry which is preliminary data.</text>
</comment>
<dbReference type="PANTHER" id="PTHR37221">
    <property type="entry name" value="OS02G0582400 PROTEIN"/>
    <property type="match status" value="1"/>
</dbReference>
<dbReference type="InterPro" id="IPR057216">
    <property type="entry name" value="DUF7894"/>
</dbReference>
<dbReference type="PANTHER" id="PTHR37221:SF1">
    <property type="entry name" value="OS02G0582400 PROTEIN"/>
    <property type="match status" value="1"/>
</dbReference>
<keyword evidence="3" id="KW-1185">Reference proteome</keyword>
<reference evidence="2 3" key="1">
    <citation type="journal article" date="2021" name="BMC Genomics">
        <title>Datura genome reveals duplications of psychoactive alkaloid biosynthetic genes and high mutation rate following tissue culture.</title>
        <authorList>
            <person name="Rajewski A."/>
            <person name="Carter-House D."/>
            <person name="Stajich J."/>
            <person name="Litt A."/>
        </authorList>
    </citation>
    <scope>NUCLEOTIDE SEQUENCE [LARGE SCALE GENOMIC DNA]</scope>
    <source>
        <strain evidence="2">AR-01</strain>
    </source>
</reference>
<evidence type="ECO:0000259" key="1">
    <source>
        <dbReference type="Pfam" id="PF25428"/>
    </source>
</evidence>
<organism evidence="2 3">
    <name type="scientific">Datura stramonium</name>
    <name type="common">Jimsonweed</name>
    <name type="synonym">Common thornapple</name>
    <dbReference type="NCBI Taxonomy" id="4076"/>
    <lineage>
        <taxon>Eukaryota</taxon>
        <taxon>Viridiplantae</taxon>
        <taxon>Streptophyta</taxon>
        <taxon>Embryophyta</taxon>
        <taxon>Tracheophyta</taxon>
        <taxon>Spermatophyta</taxon>
        <taxon>Magnoliopsida</taxon>
        <taxon>eudicotyledons</taxon>
        <taxon>Gunneridae</taxon>
        <taxon>Pentapetalae</taxon>
        <taxon>asterids</taxon>
        <taxon>lamiids</taxon>
        <taxon>Solanales</taxon>
        <taxon>Solanaceae</taxon>
        <taxon>Solanoideae</taxon>
        <taxon>Datureae</taxon>
        <taxon>Datura</taxon>
    </lineage>
</organism>
<gene>
    <name evidence="2" type="ORF">HAX54_015063</name>
</gene>
<proteinExistence type="predicted"/>
<dbReference type="Proteomes" id="UP000823775">
    <property type="component" value="Unassembled WGS sequence"/>
</dbReference>
<dbReference type="EMBL" id="JACEIK010001951">
    <property type="protein sequence ID" value="MCD7473284.1"/>
    <property type="molecule type" value="Genomic_DNA"/>
</dbReference>
<name>A0ABS8TQZ9_DATST</name>